<dbReference type="EMBL" id="AUZY01009930">
    <property type="protein sequence ID" value="EQD40395.1"/>
    <property type="molecule type" value="Genomic_DNA"/>
</dbReference>
<keyword evidence="1" id="KW-1133">Transmembrane helix</keyword>
<reference evidence="3" key="1">
    <citation type="submission" date="2013-08" db="EMBL/GenBank/DDBJ databases">
        <authorList>
            <person name="Mendez C."/>
            <person name="Richter M."/>
            <person name="Ferrer M."/>
            <person name="Sanchez J."/>
        </authorList>
    </citation>
    <scope>NUCLEOTIDE SEQUENCE</scope>
</reference>
<keyword evidence="1" id="KW-0472">Membrane</keyword>
<feature type="domain" description="Major facilitator superfamily (MFS) profile" evidence="2">
    <location>
        <begin position="1"/>
        <end position="88"/>
    </location>
</feature>
<feature type="transmembrane region" description="Helical" evidence="1">
    <location>
        <begin position="30"/>
        <end position="54"/>
    </location>
</feature>
<dbReference type="InterPro" id="IPR036259">
    <property type="entry name" value="MFS_trans_sf"/>
</dbReference>
<accession>T1AEP9</accession>
<gene>
    <name evidence="3" type="ORF">B1B_14935</name>
</gene>
<proteinExistence type="predicted"/>
<evidence type="ECO:0000259" key="2">
    <source>
        <dbReference type="PROSITE" id="PS50850"/>
    </source>
</evidence>
<name>T1AEP9_9ZZZZ</name>
<dbReference type="SUPFAM" id="SSF103473">
    <property type="entry name" value="MFS general substrate transporter"/>
    <property type="match status" value="1"/>
</dbReference>
<evidence type="ECO:0000256" key="1">
    <source>
        <dbReference type="SAM" id="Phobius"/>
    </source>
</evidence>
<comment type="caution">
    <text evidence="3">The sequence shown here is derived from an EMBL/GenBank/DDBJ whole genome shotgun (WGS) entry which is preliminary data.</text>
</comment>
<feature type="transmembrane region" description="Helical" evidence="1">
    <location>
        <begin position="63"/>
        <end position="84"/>
    </location>
</feature>
<protein>
    <submittedName>
        <fullName evidence="3">Sugar transporter</fullName>
    </submittedName>
</protein>
<keyword evidence="1" id="KW-0812">Transmembrane</keyword>
<dbReference type="GO" id="GO:0022857">
    <property type="term" value="F:transmembrane transporter activity"/>
    <property type="evidence" value="ECO:0007669"/>
    <property type="project" value="InterPro"/>
</dbReference>
<organism evidence="3">
    <name type="scientific">mine drainage metagenome</name>
    <dbReference type="NCBI Taxonomy" id="410659"/>
    <lineage>
        <taxon>unclassified sequences</taxon>
        <taxon>metagenomes</taxon>
        <taxon>ecological metagenomes</taxon>
    </lineage>
</organism>
<evidence type="ECO:0000313" key="3">
    <source>
        <dbReference type="EMBL" id="EQD40395.1"/>
    </source>
</evidence>
<keyword evidence="3" id="KW-0813">Transport</keyword>
<sequence>MVGVGFGWASILSIPYTLLSDSLPAEKMGVYMGIFNFFIVIPQILAASTLGIILKVFFRDQPVFGLVLGGISLLMAALCTLRVAEVRG</sequence>
<dbReference type="Gene3D" id="1.20.1250.20">
    <property type="entry name" value="MFS general substrate transporter like domains"/>
    <property type="match status" value="1"/>
</dbReference>
<dbReference type="InterPro" id="IPR020846">
    <property type="entry name" value="MFS_dom"/>
</dbReference>
<dbReference type="AlphaFoldDB" id="T1AEP9"/>
<feature type="non-terminal residue" evidence="3">
    <location>
        <position position="88"/>
    </location>
</feature>
<keyword evidence="3" id="KW-0762">Sugar transport</keyword>
<dbReference type="PROSITE" id="PS50850">
    <property type="entry name" value="MFS"/>
    <property type="match status" value="1"/>
</dbReference>
<reference evidence="3" key="2">
    <citation type="journal article" date="2014" name="ISME J.">
        <title>Microbial stratification in low pH oxic and suboxic macroscopic growths along an acid mine drainage.</title>
        <authorList>
            <person name="Mendez-Garcia C."/>
            <person name="Mesa V."/>
            <person name="Sprenger R.R."/>
            <person name="Richter M."/>
            <person name="Diez M.S."/>
            <person name="Solano J."/>
            <person name="Bargiela R."/>
            <person name="Golyshina O.V."/>
            <person name="Manteca A."/>
            <person name="Ramos J.L."/>
            <person name="Gallego J.R."/>
            <person name="Llorente I."/>
            <person name="Martins Dos Santos V.A."/>
            <person name="Jensen O.N."/>
            <person name="Pelaez A.I."/>
            <person name="Sanchez J."/>
            <person name="Ferrer M."/>
        </authorList>
    </citation>
    <scope>NUCLEOTIDE SEQUENCE</scope>
</reference>